<sequence length="851" mass="97042">MQSSVQESEDQHAEDGDECTPEEKEPKLKYSRMVNDLLDILKKDSTSCVAVHPKFVCVGTDWGFIHLLDHQGNNVNRELRAHTVAINQISIDANGDHIASCSDDGRVLVLGLYNAENNQDINMERLVRSVAIDPFFYKPGSGRRFITGDERLILHEKKYFSRWKQTILGDASVEGGVKTMKWSPGGEFLAWASHVGFRVYDLASRSSLGLLKWPSKINIDLKCHICWKNNFTVIIGWGDMVKVCAILEKATLPPLDVSKYYIQLVFSLPMDYIVCGVGPLDNNIVVFGCAKGPNGMSVGERPSLQVIQPAPEGFADLGIDFLSLRGFAKYTASDYSLECLPDEGRFVIVSPKDVVVACSYDTDDRVDWLLLHKKYQTALDAIESSEKPLERHTTWSVGQAFIDHLLEQKMFEEAAILCSKIVGADKIKWEQEIRKFANANQLRSLADYLPTSYDSALAAHNYEMVLYEYLRIDSQGFLEKIKQWPPRLYNVQAVANSTLEHILHSESKSNPILLEALAVLYSHMGKHDKAVSMYIKLQNKGVFELIKQHKLYWAIDKSAKELMKLDNELAIETLLETETPQDRTPIIDPQKIVDILADNNYYLYLYLDALDRKNTKECRRFHSGLVKLYADFAKDKLLGFLKKSDHYPIQEALDICQQRKFHEETVHLLDIIGSTKEALVLILKEIKDFERAVEFCKEHDDTDLWEDLINYSMDKPSYITTLLRRMGTNVDPRILVERINFSEDIPMLKESLAKMMHDYSLQVSIQEGCNNIMSSDYFDLHERLITTRQKGFAVRKDHICGVCDSKLLENLKVETESKSIVIFQCSHSFHSDCLYGSNRCPMCLNKTLFAS</sequence>
<dbReference type="SMART" id="SM00320">
    <property type="entry name" value="WD40"/>
    <property type="match status" value="2"/>
</dbReference>
<evidence type="ECO:0000256" key="9">
    <source>
        <dbReference type="SAM" id="MobiDB-lite"/>
    </source>
</evidence>
<dbReference type="InterPro" id="IPR011990">
    <property type="entry name" value="TPR-like_helical_dom_sf"/>
</dbReference>
<dbReference type="SUPFAM" id="SSF50978">
    <property type="entry name" value="WD40 repeat-like"/>
    <property type="match status" value="1"/>
</dbReference>
<dbReference type="EMBL" id="AP028911">
    <property type="protein sequence ID" value="BES91997.1"/>
    <property type="molecule type" value="Genomic_DNA"/>
</dbReference>
<dbReference type="InterPro" id="IPR013083">
    <property type="entry name" value="Znf_RING/FYVE/PHD"/>
</dbReference>
<evidence type="ECO:0000256" key="5">
    <source>
        <dbReference type="ARBA" id="ARBA00022927"/>
    </source>
</evidence>
<dbReference type="Pfam" id="PF23556">
    <property type="entry name" value="TPR_Vps41"/>
    <property type="match status" value="1"/>
</dbReference>
<feature type="domain" description="RING-type" evidence="10">
    <location>
        <begin position="800"/>
        <end position="843"/>
    </location>
</feature>
<keyword evidence="6" id="KW-0458">Lysosome</keyword>
<dbReference type="InterPro" id="IPR001841">
    <property type="entry name" value="Znf_RING"/>
</dbReference>
<dbReference type="Proteomes" id="UP001307889">
    <property type="component" value="Chromosome 3"/>
</dbReference>
<dbReference type="PROSITE" id="PS50089">
    <property type="entry name" value="ZF_RING_2"/>
    <property type="match status" value="1"/>
</dbReference>
<accession>A0ABN7AL08</accession>
<evidence type="ECO:0000256" key="7">
    <source>
        <dbReference type="PROSITE-ProRule" id="PRU00175"/>
    </source>
</evidence>
<name>A0ABN7AL08_9HEMI</name>
<dbReference type="PANTHER" id="PTHR12616">
    <property type="entry name" value="VACUOLAR PROTEIN SORTING VPS41"/>
    <property type="match status" value="1"/>
</dbReference>
<dbReference type="Gene3D" id="1.25.40.10">
    <property type="entry name" value="Tetratricopeptide repeat domain"/>
    <property type="match status" value="1"/>
</dbReference>
<proteinExistence type="predicted"/>
<dbReference type="InterPro" id="IPR057780">
    <property type="entry name" value="Beta-prop_Vps41"/>
</dbReference>
<evidence type="ECO:0000256" key="6">
    <source>
        <dbReference type="ARBA" id="ARBA00023228"/>
    </source>
</evidence>
<keyword evidence="5" id="KW-0653">Protein transport</keyword>
<feature type="repeat" description="CHCR" evidence="8">
    <location>
        <begin position="574"/>
        <end position="721"/>
    </location>
</feature>
<evidence type="ECO:0000259" key="10">
    <source>
        <dbReference type="PROSITE" id="PS50089"/>
    </source>
</evidence>
<organism evidence="11 12">
    <name type="scientific">Nesidiocoris tenuis</name>
    <dbReference type="NCBI Taxonomy" id="355587"/>
    <lineage>
        <taxon>Eukaryota</taxon>
        <taxon>Metazoa</taxon>
        <taxon>Ecdysozoa</taxon>
        <taxon>Arthropoda</taxon>
        <taxon>Hexapoda</taxon>
        <taxon>Insecta</taxon>
        <taxon>Pterygota</taxon>
        <taxon>Neoptera</taxon>
        <taxon>Paraneoptera</taxon>
        <taxon>Hemiptera</taxon>
        <taxon>Heteroptera</taxon>
        <taxon>Panheteroptera</taxon>
        <taxon>Cimicomorpha</taxon>
        <taxon>Miridae</taxon>
        <taxon>Dicyphina</taxon>
        <taxon>Nesidiocoris</taxon>
    </lineage>
</organism>
<keyword evidence="2" id="KW-0813">Transport</keyword>
<evidence type="ECO:0000256" key="1">
    <source>
        <dbReference type="ARBA" id="ARBA00004371"/>
    </source>
</evidence>
<dbReference type="SMART" id="SM00299">
    <property type="entry name" value="CLH"/>
    <property type="match status" value="1"/>
</dbReference>
<keyword evidence="3 7" id="KW-0479">Metal-binding</keyword>
<dbReference type="SUPFAM" id="SSF57850">
    <property type="entry name" value="RING/U-box"/>
    <property type="match status" value="1"/>
</dbReference>
<feature type="region of interest" description="Disordered" evidence="9">
    <location>
        <begin position="1"/>
        <end position="26"/>
    </location>
</feature>
<keyword evidence="3 7" id="KW-0863">Zinc-finger</keyword>
<evidence type="ECO:0000256" key="4">
    <source>
        <dbReference type="ARBA" id="ARBA00022833"/>
    </source>
</evidence>
<dbReference type="Gene3D" id="3.30.40.10">
    <property type="entry name" value="Zinc/RING finger domain, C3HC4 (zinc finger)"/>
    <property type="match status" value="1"/>
</dbReference>
<dbReference type="InterPro" id="IPR001680">
    <property type="entry name" value="WD40_rpt"/>
</dbReference>
<evidence type="ECO:0000313" key="12">
    <source>
        <dbReference type="Proteomes" id="UP001307889"/>
    </source>
</evidence>
<comment type="subcellular location">
    <subcellularLocation>
        <location evidence="1">Lysosome</location>
    </subcellularLocation>
</comment>
<dbReference type="Gene3D" id="2.130.10.10">
    <property type="entry name" value="YVTN repeat-like/Quinoprotein amine dehydrogenase"/>
    <property type="match status" value="1"/>
</dbReference>
<protein>
    <submittedName>
        <fullName evidence="11">Light protein</fullName>
    </submittedName>
</protein>
<dbReference type="InterPro" id="IPR000547">
    <property type="entry name" value="Clathrin_H-chain/VPS_repeat"/>
</dbReference>
<dbReference type="SUPFAM" id="SSF48371">
    <property type="entry name" value="ARM repeat"/>
    <property type="match status" value="1"/>
</dbReference>
<dbReference type="Pfam" id="PF23413">
    <property type="entry name" value="zf_RING_Vps8_fungal"/>
    <property type="match status" value="1"/>
</dbReference>
<reference evidence="11 12" key="1">
    <citation type="submission" date="2023-09" db="EMBL/GenBank/DDBJ databases">
        <title>Nesidiocoris tenuis whole genome shotgun sequence.</title>
        <authorList>
            <person name="Shibata T."/>
            <person name="Shimoda M."/>
            <person name="Kobayashi T."/>
            <person name="Uehara T."/>
        </authorList>
    </citation>
    <scope>NUCLEOTIDE SEQUENCE [LARGE SCALE GENOMIC DNA]</scope>
    <source>
        <strain evidence="11 12">Japan</strain>
    </source>
</reference>
<dbReference type="Pfam" id="PF23411">
    <property type="entry name" value="Beta-prop_Vps41"/>
    <property type="match status" value="1"/>
</dbReference>
<dbReference type="PANTHER" id="PTHR12616:SF1">
    <property type="entry name" value="VACUOLAR PROTEIN SORTING-ASSOCIATED PROTEIN 41 HOMOLOG"/>
    <property type="match status" value="1"/>
</dbReference>
<evidence type="ECO:0000256" key="3">
    <source>
        <dbReference type="ARBA" id="ARBA00022771"/>
    </source>
</evidence>
<evidence type="ECO:0000256" key="2">
    <source>
        <dbReference type="ARBA" id="ARBA00022448"/>
    </source>
</evidence>
<dbReference type="InterPro" id="IPR036322">
    <property type="entry name" value="WD40_repeat_dom_sf"/>
</dbReference>
<dbReference type="SMART" id="SM00184">
    <property type="entry name" value="RING"/>
    <property type="match status" value="1"/>
</dbReference>
<evidence type="ECO:0000256" key="8">
    <source>
        <dbReference type="PROSITE-ProRule" id="PRU01006"/>
    </source>
</evidence>
<dbReference type="InterPro" id="IPR045111">
    <property type="entry name" value="Vps41/Vps8"/>
</dbReference>
<dbReference type="InterPro" id="IPR015943">
    <property type="entry name" value="WD40/YVTN_repeat-like_dom_sf"/>
</dbReference>
<keyword evidence="4" id="KW-0862">Zinc</keyword>
<keyword evidence="12" id="KW-1185">Reference proteome</keyword>
<dbReference type="InterPro" id="IPR016024">
    <property type="entry name" value="ARM-type_fold"/>
</dbReference>
<evidence type="ECO:0000313" key="11">
    <source>
        <dbReference type="EMBL" id="BES91997.1"/>
    </source>
</evidence>
<dbReference type="PROSITE" id="PS50236">
    <property type="entry name" value="CHCR"/>
    <property type="match status" value="1"/>
</dbReference>
<gene>
    <name evidence="11" type="ORF">NTJ_04805</name>
</gene>